<feature type="compositionally biased region" description="Polar residues" evidence="1">
    <location>
        <begin position="138"/>
        <end position="150"/>
    </location>
</feature>
<reference evidence="2 3" key="1">
    <citation type="journal article" date="2019" name="Commun. Biol.">
        <title>The bagworm genome reveals a unique fibroin gene that provides high tensile strength.</title>
        <authorList>
            <person name="Kono N."/>
            <person name="Nakamura H."/>
            <person name="Ohtoshi R."/>
            <person name="Tomita M."/>
            <person name="Numata K."/>
            <person name="Arakawa K."/>
        </authorList>
    </citation>
    <scope>NUCLEOTIDE SEQUENCE [LARGE SCALE GENOMIC DNA]</scope>
</reference>
<sequence length="150" mass="17099">MAFHQVDNRPDNSREAPSFTDGFRSIESKIGVETKNETGIGIKCRSGIRIECKTRTGTVSEVGNMFLKYVIQKSKRRDTRSMDFRCLNRDTTISILRLQCLWQNELRLRFWEVGVVIALVTTSVVSNSHWTNTEDSRGPSSSIQNEKAEP</sequence>
<accession>A0A4C1U9P0</accession>
<evidence type="ECO:0000256" key="1">
    <source>
        <dbReference type="SAM" id="MobiDB-lite"/>
    </source>
</evidence>
<dbReference type="EMBL" id="BGZK01000147">
    <property type="protein sequence ID" value="GBP23081.1"/>
    <property type="molecule type" value="Genomic_DNA"/>
</dbReference>
<dbReference type="AlphaFoldDB" id="A0A4C1U9P0"/>
<comment type="caution">
    <text evidence="2">The sequence shown here is derived from an EMBL/GenBank/DDBJ whole genome shotgun (WGS) entry which is preliminary data.</text>
</comment>
<evidence type="ECO:0000313" key="3">
    <source>
        <dbReference type="Proteomes" id="UP000299102"/>
    </source>
</evidence>
<proteinExistence type="predicted"/>
<evidence type="ECO:0000313" key="2">
    <source>
        <dbReference type="EMBL" id="GBP23081.1"/>
    </source>
</evidence>
<name>A0A4C1U9P0_EUMVA</name>
<feature type="region of interest" description="Disordered" evidence="1">
    <location>
        <begin position="130"/>
        <end position="150"/>
    </location>
</feature>
<organism evidence="2 3">
    <name type="scientific">Eumeta variegata</name>
    <name type="common">Bagworm moth</name>
    <name type="synonym">Eumeta japonica</name>
    <dbReference type="NCBI Taxonomy" id="151549"/>
    <lineage>
        <taxon>Eukaryota</taxon>
        <taxon>Metazoa</taxon>
        <taxon>Ecdysozoa</taxon>
        <taxon>Arthropoda</taxon>
        <taxon>Hexapoda</taxon>
        <taxon>Insecta</taxon>
        <taxon>Pterygota</taxon>
        <taxon>Neoptera</taxon>
        <taxon>Endopterygota</taxon>
        <taxon>Lepidoptera</taxon>
        <taxon>Glossata</taxon>
        <taxon>Ditrysia</taxon>
        <taxon>Tineoidea</taxon>
        <taxon>Psychidae</taxon>
        <taxon>Oiketicinae</taxon>
        <taxon>Eumeta</taxon>
    </lineage>
</organism>
<protein>
    <submittedName>
        <fullName evidence="2">Uncharacterized protein</fullName>
    </submittedName>
</protein>
<keyword evidence="3" id="KW-1185">Reference proteome</keyword>
<gene>
    <name evidence="2" type="ORF">EVAR_13100_1</name>
</gene>
<dbReference type="Proteomes" id="UP000299102">
    <property type="component" value="Unassembled WGS sequence"/>
</dbReference>